<keyword evidence="2" id="KW-1133">Transmembrane helix</keyword>
<organism evidence="3 4">
    <name type="scientific">Candidatus Propionivibrio aalborgensis</name>
    <dbReference type="NCBI Taxonomy" id="1860101"/>
    <lineage>
        <taxon>Bacteria</taxon>
        <taxon>Pseudomonadati</taxon>
        <taxon>Pseudomonadota</taxon>
        <taxon>Betaproteobacteria</taxon>
        <taxon>Rhodocyclales</taxon>
        <taxon>Rhodocyclaceae</taxon>
        <taxon>Propionivibrio</taxon>
    </lineage>
</organism>
<feature type="transmembrane region" description="Helical" evidence="2">
    <location>
        <begin position="109"/>
        <end position="133"/>
    </location>
</feature>
<feature type="compositionally biased region" description="Basic and acidic residues" evidence="1">
    <location>
        <begin position="46"/>
        <end position="56"/>
    </location>
</feature>
<evidence type="ECO:0000256" key="2">
    <source>
        <dbReference type="SAM" id="Phobius"/>
    </source>
</evidence>
<keyword evidence="2" id="KW-0812">Transmembrane</keyword>
<dbReference type="Proteomes" id="UP000199600">
    <property type="component" value="Unassembled WGS sequence"/>
</dbReference>
<feature type="region of interest" description="Disordered" evidence="1">
    <location>
        <begin position="32"/>
        <end position="61"/>
    </location>
</feature>
<gene>
    <name evidence="3" type="ORF">PROAA_3170006</name>
</gene>
<keyword evidence="2" id="KW-0472">Membrane</keyword>
<evidence type="ECO:0000313" key="4">
    <source>
        <dbReference type="Proteomes" id="UP000199600"/>
    </source>
</evidence>
<name>A0A1A8XX93_9RHOO</name>
<keyword evidence="4" id="KW-1185">Reference proteome</keyword>
<dbReference type="AlphaFoldDB" id="A0A1A8XX93"/>
<evidence type="ECO:0000256" key="1">
    <source>
        <dbReference type="SAM" id="MobiDB-lite"/>
    </source>
</evidence>
<dbReference type="EMBL" id="FLQY01000243">
    <property type="protein sequence ID" value="SBT09267.1"/>
    <property type="molecule type" value="Genomic_DNA"/>
</dbReference>
<protein>
    <recommendedName>
        <fullName evidence="5">Chemotaxis protein</fullName>
    </recommendedName>
</protein>
<evidence type="ECO:0000313" key="3">
    <source>
        <dbReference type="EMBL" id="SBT09267.1"/>
    </source>
</evidence>
<accession>A0A1A8XX93</accession>
<evidence type="ECO:0008006" key="5">
    <source>
        <dbReference type="Google" id="ProtNLM"/>
    </source>
</evidence>
<dbReference type="RefSeq" id="WP_186411534.1">
    <property type="nucleotide sequence ID" value="NZ_FLQY01000243.1"/>
</dbReference>
<reference evidence="3 4" key="1">
    <citation type="submission" date="2016-06" db="EMBL/GenBank/DDBJ databases">
        <authorList>
            <person name="Kjaerup R.B."/>
            <person name="Dalgaard T.S."/>
            <person name="Juul-Madsen H.R."/>
        </authorList>
    </citation>
    <scope>NUCLEOTIDE SEQUENCE [LARGE SCALE GENOMIC DNA]</scope>
    <source>
        <strain evidence="3">2</strain>
    </source>
</reference>
<sequence length="136" mass="14247">MAIGWLTVLKSVPWAEVISNAPKVADGAKKLWSTIGKKSPPPQTEAAREEPAHSPDDPSVAALQKRISALESEAADLHDQMLASSELIKALAEQNTQLIQNIEANRVRVLQLTGATAVLAIIAVAGLLLALAANAG</sequence>
<proteinExistence type="predicted"/>